<name>A0A5K1HDS4_9MAGN</name>
<protein>
    <recommendedName>
        <fullName evidence="1">Protein kinase domain-containing protein</fullName>
    </recommendedName>
</protein>
<dbReference type="Gene3D" id="1.10.510.10">
    <property type="entry name" value="Transferase(Phosphotransferase) domain 1"/>
    <property type="match status" value="1"/>
</dbReference>
<evidence type="ECO:0000259" key="1">
    <source>
        <dbReference type="PROSITE" id="PS50011"/>
    </source>
</evidence>
<gene>
    <name evidence="2" type="ORF">NYM_LOCUS29338</name>
</gene>
<feature type="domain" description="Protein kinase" evidence="1">
    <location>
        <begin position="1"/>
        <end position="85"/>
    </location>
</feature>
<dbReference type="GO" id="GO:0044773">
    <property type="term" value="P:mitotic DNA damage checkpoint signaling"/>
    <property type="evidence" value="ECO:0007669"/>
    <property type="project" value="TreeGrafter"/>
</dbReference>
<dbReference type="EMBL" id="LR721963">
    <property type="protein sequence ID" value="VVW85832.1"/>
    <property type="molecule type" value="Genomic_DNA"/>
</dbReference>
<dbReference type="PANTHER" id="PTHR44167:SF18">
    <property type="entry name" value="PROTEIN KINASE DOMAIN-CONTAINING PROTEIN"/>
    <property type="match status" value="1"/>
</dbReference>
<dbReference type="PANTHER" id="PTHR44167">
    <property type="entry name" value="OVARIAN-SPECIFIC SERINE/THREONINE-PROTEIN KINASE LOK-RELATED"/>
    <property type="match status" value="1"/>
</dbReference>
<proteinExistence type="predicted"/>
<dbReference type="GO" id="GO:0004674">
    <property type="term" value="F:protein serine/threonine kinase activity"/>
    <property type="evidence" value="ECO:0007669"/>
    <property type="project" value="TreeGrafter"/>
</dbReference>
<dbReference type="AlphaFoldDB" id="A0A5K1HDS4"/>
<dbReference type="InterPro" id="IPR000719">
    <property type="entry name" value="Prot_kinase_dom"/>
</dbReference>
<dbReference type="GO" id="GO:0005524">
    <property type="term" value="F:ATP binding"/>
    <property type="evidence" value="ECO:0007669"/>
    <property type="project" value="InterPro"/>
</dbReference>
<organism evidence="2">
    <name type="scientific">Nymphaea colorata</name>
    <name type="common">pocket water lily</name>
    <dbReference type="NCBI Taxonomy" id="210225"/>
    <lineage>
        <taxon>Eukaryota</taxon>
        <taxon>Viridiplantae</taxon>
        <taxon>Streptophyta</taxon>
        <taxon>Embryophyta</taxon>
        <taxon>Tracheophyta</taxon>
        <taxon>Spermatophyta</taxon>
        <taxon>Magnoliopsida</taxon>
        <taxon>Nymphaeales</taxon>
        <taxon>Nymphaeaceae</taxon>
        <taxon>Nymphaea</taxon>
    </lineage>
</organism>
<dbReference type="SUPFAM" id="SSF56112">
    <property type="entry name" value="Protein kinase-like (PK-like)"/>
    <property type="match status" value="1"/>
</dbReference>
<dbReference type="InterPro" id="IPR011009">
    <property type="entry name" value="Kinase-like_dom_sf"/>
</dbReference>
<dbReference type="GO" id="GO:0005634">
    <property type="term" value="C:nucleus"/>
    <property type="evidence" value="ECO:0007669"/>
    <property type="project" value="TreeGrafter"/>
</dbReference>
<dbReference type="GO" id="GO:0005737">
    <property type="term" value="C:cytoplasm"/>
    <property type="evidence" value="ECO:0007669"/>
    <property type="project" value="TreeGrafter"/>
</dbReference>
<sequence>MEPVIVDFGLATHADLNEYIFFRCGTPGYVAPEIIKLSQCEHIEPVCDVFSLGAVFHLLLSRKPLFAGSKFDEVYTNNKEFRMDL</sequence>
<dbReference type="Pfam" id="PF00069">
    <property type="entry name" value="Pkinase"/>
    <property type="match status" value="1"/>
</dbReference>
<dbReference type="PROSITE" id="PS50011">
    <property type="entry name" value="PROTEIN_KINASE_DOM"/>
    <property type="match status" value="1"/>
</dbReference>
<evidence type="ECO:0000313" key="2">
    <source>
        <dbReference type="EMBL" id="VVW85832.1"/>
    </source>
</evidence>
<accession>A0A5K1HDS4</accession>
<reference evidence="2" key="1">
    <citation type="submission" date="2019-09" db="EMBL/GenBank/DDBJ databases">
        <authorList>
            <person name="Zhang L."/>
        </authorList>
    </citation>
    <scope>NUCLEOTIDE SEQUENCE</scope>
</reference>